<name>A0ABQ1YQH9_9BACL</name>
<accession>A0ABQ1YQH9</accession>
<dbReference type="EMBL" id="BMFT01000002">
    <property type="protein sequence ID" value="GGH33077.1"/>
    <property type="molecule type" value="Genomic_DNA"/>
</dbReference>
<comment type="caution">
    <text evidence="1">The sequence shown here is derived from an EMBL/GenBank/DDBJ whole genome shotgun (WGS) entry which is preliminary data.</text>
</comment>
<keyword evidence="2" id="KW-1185">Reference proteome</keyword>
<dbReference type="Proteomes" id="UP000659344">
    <property type="component" value="Unassembled WGS sequence"/>
</dbReference>
<dbReference type="RefSeq" id="WP_188541402.1">
    <property type="nucleotide sequence ID" value="NZ_BMFT01000002.1"/>
</dbReference>
<reference evidence="2" key="1">
    <citation type="journal article" date="2019" name="Int. J. Syst. Evol. Microbiol.">
        <title>The Global Catalogue of Microorganisms (GCM) 10K type strain sequencing project: providing services to taxonomists for standard genome sequencing and annotation.</title>
        <authorList>
            <consortium name="The Broad Institute Genomics Platform"/>
            <consortium name="The Broad Institute Genome Sequencing Center for Infectious Disease"/>
            <person name="Wu L."/>
            <person name="Ma J."/>
        </authorList>
    </citation>
    <scope>NUCLEOTIDE SEQUENCE [LARGE SCALE GENOMIC DNA]</scope>
    <source>
        <strain evidence="2">CGMCC 1.12769</strain>
    </source>
</reference>
<protein>
    <recommendedName>
        <fullName evidence="3">Protein N-acetyltransferase, RimJ/RimL family</fullName>
    </recommendedName>
</protein>
<evidence type="ECO:0000313" key="2">
    <source>
        <dbReference type="Proteomes" id="UP000659344"/>
    </source>
</evidence>
<sequence>MKYIHLQQQSYIQGPYRVTSIREQDMLAIKQWRNEQIDVLRQSQLLTNEDQMLYFSHIIMPSFTDQATRIMLFSFLLNEELIGYGGLTNLDWINKRAEISYLLKTERSREANTDQYTADFSAFLSLIQKIAFDDLELNRLYTETFDIRPLHIQILQNNGFLLEGRMKEHVFIHGRFVDSLLHGCIKEYYEHVEG</sequence>
<proteinExistence type="predicted"/>
<evidence type="ECO:0000313" key="1">
    <source>
        <dbReference type="EMBL" id="GGH33077.1"/>
    </source>
</evidence>
<dbReference type="SUPFAM" id="SSF55729">
    <property type="entry name" value="Acyl-CoA N-acyltransferases (Nat)"/>
    <property type="match status" value="1"/>
</dbReference>
<dbReference type="InterPro" id="IPR016181">
    <property type="entry name" value="Acyl_CoA_acyltransferase"/>
</dbReference>
<organism evidence="1 2">
    <name type="scientific">Paenibacillus segetis</name>
    <dbReference type="NCBI Taxonomy" id="1325360"/>
    <lineage>
        <taxon>Bacteria</taxon>
        <taxon>Bacillati</taxon>
        <taxon>Bacillota</taxon>
        <taxon>Bacilli</taxon>
        <taxon>Bacillales</taxon>
        <taxon>Paenibacillaceae</taxon>
        <taxon>Paenibacillus</taxon>
    </lineage>
</organism>
<dbReference type="Pfam" id="PF13420">
    <property type="entry name" value="Acetyltransf_4"/>
    <property type="match status" value="1"/>
</dbReference>
<dbReference type="Gene3D" id="3.40.630.30">
    <property type="match status" value="1"/>
</dbReference>
<evidence type="ECO:0008006" key="3">
    <source>
        <dbReference type="Google" id="ProtNLM"/>
    </source>
</evidence>
<gene>
    <name evidence="1" type="ORF">GCM10008013_37900</name>
</gene>